<proteinExistence type="predicted"/>
<keyword evidence="2" id="KW-1185">Reference proteome</keyword>
<sequence>MSYDRVEPLLTGDYHICEREKSYTKSRKAKSERLYEAQKS</sequence>
<protein>
    <submittedName>
        <fullName evidence="1">Uncharacterized protein</fullName>
    </submittedName>
</protein>
<gene>
    <name evidence="1" type="ORF">M23134_02747</name>
</gene>
<evidence type="ECO:0000313" key="2">
    <source>
        <dbReference type="Proteomes" id="UP000004095"/>
    </source>
</evidence>
<comment type="caution">
    <text evidence="1">The sequence shown here is derived from an EMBL/GenBank/DDBJ whole genome shotgun (WGS) entry which is preliminary data.</text>
</comment>
<name>A1ZWD7_MICM2</name>
<organism evidence="1 2">
    <name type="scientific">Microscilla marina ATCC 23134</name>
    <dbReference type="NCBI Taxonomy" id="313606"/>
    <lineage>
        <taxon>Bacteria</taxon>
        <taxon>Pseudomonadati</taxon>
        <taxon>Bacteroidota</taxon>
        <taxon>Cytophagia</taxon>
        <taxon>Cytophagales</taxon>
        <taxon>Microscillaceae</taxon>
        <taxon>Microscilla</taxon>
    </lineage>
</organism>
<dbReference type="Proteomes" id="UP000004095">
    <property type="component" value="Unassembled WGS sequence"/>
</dbReference>
<dbReference type="AlphaFoldDB" id="A1ZWD7"/>
<accession>A1ZWD7</accession>
<evidence type="ECO:0000313" key="1">
    <source>
        <dbReference type="EMBL" id="EAY25277.1"/>
    </source>
</evidence>
<dbReference type="EMBL" id="AAWS01000051">
    <property type="protein sequence ID" value="EAY25277.1"/>
    <property type="molecule type" value="Genomic_DNA"/>
</dbReference>
<reference evidence="1 2" key="1">
    <citation type="submission" date="2007-01" db="EMBL/GenBank/DDBJ databases">
        <authorList>
            <person name="Haygood M."/>
            <person name="Podell S."/>
            <person name="Anderson C."/>
            <person name="Hopkinson B."/>
            <person name="Roe K."/>
            <person name="Barbeau K."/>
            <person name="Gaasterland T."/>
            <person name="Ferriera S."/>
            <person name="Johnson J."/>
            <person name="Kravitz S."/>
            <person name="Beeson K."/>
            <person name="Sutton G."/>
            <person name="Rogers Y.-H."/>
            <person name="Friedman R."/>
            <person name="Frazier M."/>
            <person name="Venter J.C."/>
        </authorList>
    </citation>
    <scope>NUCLEOTIDE SEQUENCE [LARGE SCALE GENOMIC DNA]</scope>
    <source>
        <strain evidence="1 2">ATCC 23134</strain>
    </source>
</reference>